<dbReference type="InterPro" id="IPR018727">
    <property type="entry name" value="DUF2267"/>
</dbReference>
<comment type="caution">
    <text evidence="1">The sequence shown here is derived from an EMBL/GenBank/DDBJ whole genome shotgun (WGS) entry which is preliminary data.</text>
</comment>
<accession>A0A940S2F8</accession>
<evidence type="ECO:0000313" key="1">
    <source>
        <dbReference type="EMBL" id="MBP0481610.1"/>
    </source>
</evidence>
<proteinExistence type="predicted"/>
<keyword evidence="2" id="KW-1185">Reference proteome</keyword>
<name>A0A940S2F8_9RHOB</name>
<dbReference type="Proteomes" id="UP000675940">
    <property type="component" value="Unassembled WGS sequence"/>
</dbReference>
<dbReference type="AlphaFoldDB" id="A0A940S2F8"/>
<dbReference type="RefSeq" id="WP_209359431.1">
    <property type="nucleotide sequence ID" value="NZ_JAGISH010000001.1"/>
</dbReference>
<protein>
    <submittedName>
        <fullName evidence="1">DUF2267 domain-containing protein</fullName>
    </submittedName>
</protein>
<dbReference type="Pfam" id="PF10025">
    <property type="entry name" value="DUF2267"/>
    <property type="match status" value="1"/>
</dbReference>
<dbReference type="Gene3D" id="1.10.490.110">
    <property type="entry name" value="Uncharacterized conserved protein DUF2267"/>
    <property type="match status" value="1"/>
</dbReference>
<reference evidence="1" key="1">
    <citation type="submission" date="2021-03" db="EMBL/GenBank/DDBJ databases">
        <title>Sagittula salina sp. nov. strain M10.9X isolated from the marine waste.</title>
        <authorList>
            <person name="Satari L."/>
            <person name="Molina-Menor E."/>
            <person name="Vidal-Verdu A."/>
            <person name="Pascual J."/>
            <person name="Pereto J."/>
            <person name="Porcar M."/>
        </authorList>
    </citation>
    <scope>NUCLEOTIDE SEQUENCE</scope>
    <source>
        <strain evidence="1">M10.9X</strain>
    </source>
</reference>
<sequence>MPMPWTFRHSQKDFSAFLADAADRMDLTTDNATYTAVEAVLHCFRARQSPQQVADFAQVRPPILRAILIEDWTIPDRPAPWADRDRFIAEVMSHRCAHNLTPDNAIEATAWALRRHLRQVDLDRVLERFGPAARAFWTPGEADPAQLAQRIL</sequence>
<dbReference type="EMBL" id="JAGISH010000001">
    <property type="protein sequence ID" value="MBP0481610.1"/>
    <property type="molecule type" value="Genomic_DNA"/>
</dbReference>
<dbReference type="InterPro" id="IPR038282">
    <property type="entry name" value="DUF2267_sf"/>
</dbReference>
<gene>
    <name evidence="1" type="ORF">J5474_03775</name>
</gene>
<organism evidence="1 2">
    <name type="scientific">Sagittula salina</name>
    <dbReference type="NCBI Taxonomy" id="2820268"/>
    <lineage>
        <taxon>Bacteria</taxon>
        <taxon>Pseudomonadati</taxon>
        <taxon>Pseudomonadota</taxon>
        <taxon>Alphaproteobacteria</taxon>
        <taxon>Rhodobacterales</taxon>
        <taxon>Roseobacteraceae</taxon>
        <taxon>Sagittula</taxon>
    </lineage>
</organism>
<evidence type="ECO:0000313" key="2">
    <source>
        <dbReference type="Proteomes" id="UP000675940"/>
    </source>
</evidence>